<reference evidence="1" key="2">
    <citation type="journal article" date="2015" name="Fish Shellfish Immunol.">
        <title>Early steps in the European eel (Anguilla anguilla)-Vibrio vulnificus interaction in the gills: Role of the RtxA13 toxin.</title>
        <authorList>
            <person name="Callol A."/>
            <person name="Pajuelo D."/>
            <person name="Ebbesson L."/>
            <person name="Teles M."/>
            <person name="MacKenzie S."/>
            <person name="Amaro C."/>
        </authorList>
    </citation>
    <scope>NUCLEOTIDE SEQUENCE</scope>
</reference>
<accession>A0A0E9VN25</accession>
<proteinExistence type="predicted"/>
<organism evidence="1">
    <name type="scientific">Anguilla anguilla</name>
    <name type="common">European freshwater eel</name>
    <name type="synonym">Muraena anguilla</name>
    <dbReference type="NCBI Taxonomy" id="7936"/>
    <lineage>
        <taxon>Eukaryota</taxon>
        <taxon>Metazoa</taxon>
        <taxon>Chordata</taxon>
        <taxon>Craniata</taxon>
        <taxon>Vertebrata</taxon>
        <taxon>Euteleostomi</taxon>
        <taxon>Actinopterygii</taxon>
        <taxon>Neopterygii</taxon>
        <taxon>Teleostei</taxon>
        <taxon>Anguilliformes</taxon>
        <taxon>Anguillidae</taxon>
        <taxon>Anguilla</taxon>
    </lineage>
</organism>
<dbReference type="AlphaFoldDB" id="A0A0E9VN25"/>
<reference evidence="1" key="1">
    <citation type="submission" date="2014-11" db="EMBL/GenBank/DDBJ databases">
        <authorList>
            <person name="Amaro Gonzalez C."/>
        </authorList>
    </citation>
    <scope>NUCLEOTIDE SEQUENCE</scope>
</reference>
<sequence length="54" mass="5922">MRCSAPFFPDKGTSLAAVRIAQAHLSTSESRKINKERKTCRETQCLGGRSLGIL</sequence>
<evidence type="ECO:0000313" key="1">
    <source>
        <dbReference type="EMBL" id="JAH78653.1"/>
    </source>
</evidence>
<protein>
    <submittedName>
        <fullName evidence="1">Uncharacterized protein</fullName>
    </submittedName>
</protein>
<name>A0A0E9VN25_ANGAN</name>
<dbReference type="EMBL" id="GBXM01029924">
    <property type="protein sequence ID" value="JAH78653.1"/>
    <property type="molecule type" value="Transcribed_RNA"/>
</dbReference>